<dbReference type="InterPro" id="IPR034815">
    <property type="entry name" value="A_dioxygenase"/>
</dbReference>
<protein>
    <recommendedName>
        <fullName evidence="16">Heme peroxidase</fullName>
    </recommendedName>
</protein>
<keyword evidence="12" id="KW-0443">Lipid metabolism</keyword>
<proteinExistence type="predicted"/>
<evidence type="ECO:0000256" key="4">
    <source>
        <dbReference type="ARBA" id="ARBA00022617"/>
    </source>
</evidence>
<keyword evidence="6" id="KW-0925">Oxylipin biosynthesis</keyword>
<dbReference type="PROSITE" id="PS50292">
    <property type="entry name" value="PEROXIDASE_3"/>
    <property type="match status" value="1"/>
</dbReference>
<dbReference type="InterPro" id="IPR019791">
    <property type="entry name" value="Haem_peroxidase_animal"/>
</dbReference>
<evidence type="ECO:0000256" key="2">
    <source>
        <dbReference type="ARBA" id="ARBA00022516"/>
    </source>
</evidence>
<keyword evidence="7" id="KW-0611">Plant defense</keyword>
<keyword evidence="4" id="KW-0349">Heme</keyword>
<evidence type="ECO:0000256" key="10">
    <source>
        <dbReference type="ARBA" id="ARBA00023002"/>
    </source>
</evidence>
<organism evidence="14 15">
    <name type="scientific">Diplodia intermedia</name>
    <dbReference type="NCBI Taxonomy" id="856260"/>
    <lineage>
        <taxon>Eukaryota</taxon>
        <taxon>Fungi</taxon>
        <taxon>Dikarya</taxon>
        <taxon>Ascomycota</taxon>
        <taxon>Pezizomycotina</taxon>
        <taxon>Dothideomycetes</taxon>
        <taxon>Dothideomycetes incertae sedis</taxon>
        <taxon>Botryosphaeriales</taxon>
        <taxon>Botryosphaeriaceae</taxon>
        <taxon>Diplodia</taxon>
    </lineage>
</organism>
<dbReference type="Pfam" id="PF03098">
    <property type="entry name" value="An_peroxidase"/>
    <property type="match status" value="1"/>
</dbReference>
<evidence type="ECO:0000313" key="14">
    <source>
        <dbReference type="EMBL" id="KAL1647471.1"/>
    </source>
</evidence>
<dbReference type="PANTHER" id="PTHR11903">
    <property type="entry name" value="PROSTAGLANDIN G/H SYNTHASE"/>
    <property type="match status" value="1"/>
</dbReference>
<dbReference type="PRINTS" id="PR00457">
    <property type="entry name" value="ANPEROXIDASE"/>
</dbReference>
<evidence type="ECO:0000256" key="7">
    <source>
        <dbReference type="ARBA" id="ARBA00022821"/>
    </source>
</evidence>
<reference evidence="14 15" key="1">
    <citation type="journal article" date="2023" name="Plant Dis.">
        <title>First Report of Diplodia intermedia Causing Canker and Dieback Diseases on Apple Trees in Canada.</title>
        <authorList>
            <person name="Ellouze W."/>
            <person name="Ilyukhin E."/>
            <person name="Sulman M."/>
            <person name="Ali S."/>
        </authorList>
    </citation>
    <scope>NUCLEOTIDE SEQUENCE [LARGE SCALE GENOMIC DNA]</scope>
    <source>
        <strain evidence="14 15">M45-28</strain>
    </source>
</reference>
<evidence type="ECO:0000313" key="15">
    <source>
        <dbReference type="Proteomes" id="UP001521184"/>
    </source>
</evidence>
<dbReference type="Proteomes" id="UP001521184">
    <property type="component" value="Unassembled WGS sequence"/>
</dbReference>
<evidence type="ECO:0000256" key="12">
    <source>
        <dbReference type="ARBA" id="ARBA00023098"/>
    </source>
</evidence>
<keyword evidence="5" id="KW-0479">Metal-binding</keyword>
<keyword evidence="8" id="KW-0276">Fatty acid metabolism</keyword>
<evidence type="ECO:0000256" key="5">
    <source>
        <dbReference type="ARBA" id="ARBA00022723"/>
    </source>
</evidence>
<keyword evidence="10" id="KW-0560">Oxidoreductase</keyword>
<comment type="cofactor">
    <cofactor evidence="1">
        <name>Ca(2+)</name>
        <dbReference type="ChEBI" id="CHEBI:29108"/>
    </cofactor>
</comment>
<dbReference type="CDD" id="cd09818">
    <property type="entry name" value="PIOX_like"/>
    <property type="match status" value="1"/>
</dbReference>
<keyword evidence="2" id="KW-0444">Lipid biosynthesis</keyword>
<dbReference type="InterPro" id="IPR050783">
    <property type="entry name" value="Oxylipin_biosynth_metab"/>
</dbReference>
<accession>A0ABR3TZB4</accession>
<gene>
    <name evidence="14" type="ORF">SLS58_002801</name>
</gene>
<dbReference type="InterPro" id="IPR010255">
    <property type="entry name" value="Haem_peroxidase_sf"/>
</dbReference>
<dbReference type="InterPro" id="IPR037120">
    <property type="entry name" value="Haem_peroxidase_sf_animal"/>
</dbReference>
<keyword evidence="9" id="KW-0223">Dioxygenase</keyword>
<keyword evidence="3" id="KW-0575">Peroxidase</keyword>
<evidence type="ECO:0000256" key="3">
    <source>
        <dbReference type="ARBA" id="ARBA00022559"/>
    </source>
</evidence>
<evidence type="ECO:0000256" key="6">
    <source>
        <dbReference type="ARBA" id="ARBA00022767"/>
    </source>
</evidence>
<keyword evidence="13" id="KW-0275">Fatty acid biosynthesis</keyword>
<evidence type="ECO:0000256" key="13">
    <source>
        <dbReference type="ARBA" id="ARBA00023160"/>
    </source>
</evidence>
<name>A0ABR3TZB4_9PEZI</name>
<evidence type="ECO:0000256" key="1">
    <source>
        <dbReference type="ARBA" id="ARBA00001913"/>
    </source>
</evidence>
<keyword evidence="11" id="KW-0408">Iron</keyword>
<evidence type="ECO:0000256" key="11">
    <source>
        <dbReference type="ARBA" id="ARBA00023004"/>
    </source>
</evidence>
<keyword evidence="15" id="KW-1185">Reference proteome</keyword>
<sequence>MDHPEYQYQPSFLERVLVKTFHLVNRIIPWHKLPAAIGALNLAALRIELRQYNLYDGYASVAAQGTPGDTPLPDERFLHARNSDGKFNSLDQPRMGSRCMRLGRNFPRQFTEKPSEEELWTPNPRLLSERIMAREPGGFKPATSLNLLAAAWIQFQTHDWFFHEASDDSFDVPLPPGDEWPNGKMKLPRSKPDDILDISDVKCPGYKNVETAWWDGSQIYGPTEEVTRKLRGDSADGKLKLVPIEGGVGYVLPRDKYGDVETGFSNNWWTGMEMLHTLFAMEHNAICDMLRKAYPDWTGDQIFDKARLVNSALMAKIHTVEWTLAILAHPALKISMNANWWGLAGETVNKIVGRISKTSEAISGIPGSTVDHHNNVAFFDATNGAHQASVPTSDLTFTHARRPFEDAGLSFTDAFYSFGINHPGAITHKNYPDFLRNLSTPHDGLRRDMATVDILRDRERGVPRYAQFRRLLRMAAPATFEELTGGSGDDDADAALARELADLYGGDVERVDALVGALCEPRPPGFGFGETAFRVFVLMASRRLKSDRFIAGRWDVETYTKEGLRWVQYAGMKDVIGRHFPRLKGVLGESGNVFAPWEKLARSKGYAGVETNGPSA</sequence>
<evidence type="ECO:0000256" key="8">
    <source>
        <dbReference type="ARBA" id="ARBA00022832"/>
    </source>
</evidence>
<comment type="caution">
    <text evidence="14">The sequence shown here is derived from an EMBL/GenBank/DDBJ whole genome shotgun (WGS) entry which is preliminary data.</text>
</comment>
<evidence type="ECO:0008006" key="16">
    <source>
        <dbReference type="Google" id="ProtNLM"/>
    </source>
</evidence>
<dbReference type="Gene3D" id="1.10.640.10">
    <property type="entry name" value="Haem peroxidase domain superfamily, animal type"/>
    <property type="match status" value="1"/>
</dbReference>
<dbReference type="SUPFAM" id="SSF48113">
    <property type="entry name" value="Heme-dependent peroxidases"/>
    <property type="match status" value="1"/>
</dbReference>
<dbReference type="EMBL" id="JAKEKT020000012">
    <property type="protein sequence ID" value="KAL1647471.1"/>
    <property type="molecule type" value="Genomic_DNA"/>
</dbReference>
<evidence type="ECO:0000256" key="9">
    <source>
        <dbReference type="ARBA" id="ARBA00022964"/>
    </source>
</evidence>
<dbReference type="PANTHER" id="PTHR11903:SF11">
    <property type="entry name" value="ALPHA-DIOXYGENASE 1"/>
    <property type="match status" value="1"/>
</dbReference>